<evidence type="ECO:0000256" key="2">
    <source>
        <dbReference type="SAM" id="Phobius"/>
    </source>
</evidence>
<keyword evidence="2" id="KW-0472">Membrane</keyword>
<evidence type="ECO:0000313" key="4">
    <source>
        <dbReference type="Proteomes" id="UP000198224"/>
    </source>
</evidence>
<dbReference type="SUPFAM" id="SSF50370">
    <property type="entry name" value="Ricin B-like lectins"/>
    <property type="match status" value="1"/>
</dbReference>
<dbReference type="CDD" id="cd00161">
    <property type="entry name" value="beta-trefoil_Ricin-like"/>
    <property type="match status" value="1"/>
</dbReference>
<dbReference type="AlphaFoldDB" id="A0A1C4YW80"/>
<reference evidence="4" key="1">
    <citation type="submission" date="2016-06" db="EMBL/GenBank/DDBJ databases">
        <authorList>
            <person name="Varghese N."/>
            <person name="Submissions Spin"/>
        </authorList>
    </citation>
    <scope>NUCLEOTIDE SEQUENCE [LARGE SCALE GENOMIC DNA]</scope>
    <source>
        <strain evidence="4">DSM 45160</strain>
    </source>
</reference>
<feature type="transmembrane region" description="Helical" evidence="2">
    <location>
        <begin position="140"/>
        <end position="158"/>
    </location>
</feature>
<dbReference type="Pfam" id="PF13560">
    <property type="entry name" value="HTH_31"/>
    <property type="match status" value="1"/>
</dbReference>
<keyword evidence="4" id="KW-1185">Reference proteome</keyword>
<dbReference type="InterPro" id="IPR035992">
    <property type="entry name" value="Ricin_B-like_lectins"/>
</dbReference>
<organism evidence="3 4">
    <name type="scientific">Micromonospora chokoriensis</name>
    <dbReference type="NCBI Taxonomy" id="356851"/>
    <lineage>
        <taxon>Bacteria</taxon>
        <taxon>Bacillati</taxon>
        <taxon>Actinomycetota</taxon>
        <taxon>Actinomycetes</taxon>
        <taxon>Micromonosporales</taxon>
        <taxon>Micromonosporaceae</taxon>
        <taxon>Micromonospora</taxon>
    </lineage>
</organism>
<feature type="compositionally biased region" description="Low complexity" evidence="1">
    <location>
        <begin position="171"/>
        <end position="192"/>
    </location>
</feature>
<accession>A0A1C4YW80</accession>
<name>A0A1C4YW80_9ACTN</name>
<dbReference type="Gene3D" id="2.80.10.50">
    <property type="match status" value="1"/>
</dbReference>
<dbReference type="EMBL" id="LT607409">
    <property type="protein sequence ID" value="SCF24958.1"/>
    <property type="molecule type" value="Genomic_DNA"/>
</dbReference>
<proteinExistence type="predicted"/>
<protein>
    <recommendedName>
        <fullName evidence="5">Helix-turn-helix domain-containing protein</fullName>
    </recommendedName>
</protein>
<gene>
    <name evidence="3" type="ORF">GA0070612_5358</name>
</gene>
<evidence type="ECO:0000313" key="3">
    <source>
        <dbReference type="EMBL" id="SCF24958.1"/>
    </source>
</evidence>
<evidence type="ECO:0008006" key="5">
    <source>
        <dbReference type="Google" id="ProtNLM"/>
    </source>
</evidence>
<keyword evidence="2" id="KW-1133">Transmembrane helix</keyword>
<dbReference type="Proteomes" id="UP000198224">
    <property type="component" value="Chromosome I"/>
</dbReference>
<keyword evidence="2" id="KW-0812">Transmembrane</keyword>
<dbReference type="RefSeq" id="WP_088990391.1">
    <property type="nucleotide sequence ID" value="NZ_LT607409.1"/>
</dbReference>
<sequence length="347" mass="37239">MSTGELRPDEAADPAEFVDLLRQLKDRSRLTYRQLEQRAAAAGDVLARSTAADVVRRTTLPRPEVVAAFVRACGAGDEVEAWLRARHRLAVGAYAPESPTPDQPSTDRTAPDHLSAAVTVPGVVDGSVARSRWFSRPLPLALSLVGTLLVALGVGVWIQRPDDKQRKTPLGAPTTSASAAPTSPPDDSAGPTLAPSARLSQIRPARSPQFCVTEGRDRTGRYRHEVAVQRPCAEATPPDTYLEPVSDGVYLIKWDHPAHGVGCLSVRDEDPGRNMLEPVSDCSTTSSRLFRFESTGSTPTSYRIRPADGDLCVGLRDDDTEASAEALAEPCTNGADQVFLVDTLPGR</sequence>
<feature type="region of interest" description="Disordered" evidence="1">
    <location>
        <begin position="164"/>
        <end position="207"/>
    </location>
</feature>
<evidence type="ECO:0000256" key="1">
    <source>
        <dbReference type="SAM" id="MobiDB-lite"/>
    </source>
</evidence>